<dbReference type="AlphaFoldDB" id="A0A062XK10"/>
<dbReference type="Proteomes" id="UP000027284">
    <property type="component" value="Unassembled WGS sequence"/>
</dbReference>
<dbReference type="RefSeq" id="WP_038050557.1">
    <property type="nucleotide sequence ID" value="NZ_JMFG01000041.1"/>
</dbReference>
<accession>A0A062XK10</accession>
<evidence type="ECO:0000313" key="2">
    <source>
        <dbReference type="Proteomes" id="UP000027284"/>
    </source>
</evidence>
<name>A0A062XK10_9BACT</name>
<sequence length="216" mass="24558">MKGRIVIVIVVLLLASYSGLFAEEGVNGKWWSRLNQERKEAFLIGHIHCLLDARVLRWDEDMYLDMHAVLAAVDAYFQGDPKRQSELLSPLMDGLIPQYMKHIKREPGGEYPCGPDAPYGATGGEFWATLYSPPFDDGVTDRAAYLTGYLECYRAHVKNGLHFSKPVSFYEAKLNEFYGVVDYPDSMSDFKQELACFPVAEALKKYADEVLEKQKR</sequence>
<reference evidence="1 2" key="1">
    <citation type="submission" date="2014-04" db="EMBL/GenBank/DDBJ databases">
        <title>The Genome Sequence of Thermoanaerobaculum aquaticum MP-01, The First Cultivated Group 23 Acidobacterium.</title>
        <authorList>
            <person name="Stamps B.W."/>
            <person name="Losey N.A."/>
            <person name="Lawson P.A."/>
            <person name="Stevenson B.S."/>
        </authorList>
    </citation>
    <scope>NUCLEOTIDE SEQUENCE [LARGE SCALE GENOMIC DNA]</scope>
    <source>
        <strain evidence="1 2">MP-01</strain>
    </source>
</reference>
<organism evidence="1 2">
    <name type="scientific">Thermoanaerobaculum aquaticum</name>
    <dbReference type="NCBI Taxonomy" id="1312852"/>
    <lineage>
        <taxon>Bacteria</taxon>
        <taxon>Pseudomonadati</taxon>
        <taxon>Acidobacteriota</taxon>
        <taxon>Thermoanaerobaculia</taxon>
        <taxon>Thermoanaerobaculales</taxon>
        <taxon>Thermoanaerobaculaceae</taxon>
        <taxon>Thermoanaerobaculum</taxon>
    </lineage>
</organism>
<proteinExistence type="predicted"/>
<protein>
    <submittedName>
        <fullName evidence="1">Uncharacterized protein</fullName>
    </submittedName>
</protein>
<comment type="caution">
    <text evidence="1">The sequence shown here is derived from an EMBL/GenBank/DDBJ whole genome shotgun (WGS) entry which is preliminary data.</text>
</comment>
<gene>
    <name evidence="1" type="ORF">EG19_09335</name>
</gene>
<dbReference type="EMBL" id="JMFG01000041">
    <property type="protein sequence ID" value="KDA52867.1"/>
    <property type="molecule type" value="Genomic_DNA"/>
</dbReference>
<evidence type="ECO:0000313" key="1">
    <source>
        <dbReference type="EMBL" id="KDA52867.1"/>
    </source>
</evidence>
<keyword evidence="2" id="KW-1185">Reference proteome</keyword>